<proteinExistence type="predicted"/>
<dbReference type="AlphaFoldDB" id="A0A2S1FIH7"/>
<reference evidence="2" key="1">
    <citation type="submission" date="2018-01" db="EMBL/GenBank/DDBJ databases">
        <title>Plasmids of psychrophilic Polaromonas spp. isolated from Arctic and Antarctic glaciers.</title>
        <authorList>
            <person name="Dziewit L."/>
            <person name="Ciok A."/>
        </authorList>
    </citation>
    <scope>NUCLEOTIDE SEQUENCE</scope>
    <source>
        <plasmid evidence="2">pH8NP2</plasmid>
    </source>
</reference>
<geneLocation type="plasmid" evidence="2">
    <name>pH8NP2</name>
</geneLocation>
<gene>
    <name evidence="2" type="ORF">pH8NP2_p026</name>
</gene>
<dbReference type="Pfam" id="PF08937">
    <property type="entry name" value="ThsB_TIR"/>
    <property type="match status" value="1"/>
</dbReference>
<protein>
    <submittedName>
        <fullName evidence="2">Protein with TIR-like domain</fullName>
    </submittedName>
</protein>
<dbReference type="Gene3D" id="3.40.50.9200">
    <property type="entry name" value="Hypothetical protein MTH538"/>
    <property type="match status" value="1"/>
</dbReference>
<evidence type="ECO:0000313" key="2">
    <source>
        <dbReference type="EMBL" id="AWD72300.1"/>
    </source>
</evidence>
<dbReference type="SUPFAM" id="SSF52206">
    <property type="entry name" value="Hypothetical protein MTH538"/>
    <property type="match status" value="1"/>
</dbReference>
<organism evidence="2">
    <name type="scientific">Polaromonas sp. H8N</name>
    <dbReference type="NCBI Taxonomy" id="1840297"/>
    <lineage>
        <taxon>Bacteria</taxon>
        <taxon>Pseudomonadati</taxon>
        <taxon>Pseudomonadota</taxon>
        <taxon>Betaproteobacteria</taxon>
        <taxon>Burkholderiales</taxon>
        <taxon>Comamonadaceae</taxon>
        <taxon>Polaromonas</taxon>
    </lineage>
</organism>
<accession>A0A2S1FIH7</accession>
<evidence type="ECO:0000259" key="1">
    <source>
        <dbReference type="Pfam" id="PF08937"/>
    </source>
</evidence>
<feature type="domain" description="Thoeris protein ThsB TIR-like" evidence="1">
    <location>
        <begin position="7"/>
        <end position="90"/>
    </location>
</feature>
<sequence length="129" mass="14828">MARQKLFVSFDFDNDATLKMLFVNQSKHPDAPFDIWDSSVKEHMDGDWQAKVKAKMRNVDIVCVLCSTTTHTAKGVAIELQIAKDLGKPYFLLWGYKGKTCTKPTTASSTDKIYKWEWEELKKLIHGDR</sequence>
<dbReference type="InterPro" id="IPR036490">
    <property type="entry name" value="ThsB_TIR-like_sf"/>
</dbReference>
<dbReference type="InterPro" id="IPR015032">
    <property type="entry name" value="ThsB__TIR-like_domain"/>
</dbReference>
<dbReference type="RefSeq" id="WP_181375946.1">
    <property type="nucleotide sequence ID" value="NZ_MG869622.1"/>
</dbReference>
<name>A0A2S1FIH7_9BURK</name>
<keyword evidence="2" id="KW-0614">Plasmid</keyword>
<dbReference type="EMBL" id="MG869622">
    <property type="protein sequence ID" value="AWD72300.1"/>
    <property type="molecule type" value="Genomic_DNA"/>
</dbReference>